<protein>
    <submittedName>
        <fullName evidence="1">Trypsin-like peptidase domain-containing protein</fullName>
    </submittedName>
</protein>
<dbReference type="InterPro" id="IPR001940">
    <property type="entry name" value="Peptidase_S1C"/>
</dbReference>
<dbReference type="PRINTS" id="PR00834">
    <property type="entry name" value="PROTEASES2C"/>
</dbReference>
<organism evidence="1 2">
    <name type="scientific">Phototrophicus methaneseepsis</name>
    <dbReference type="NCBI Taxonomy" id="2710758"/>
    <lineage>
        <taxon>Bacteria</taxon>
        <taxon>Bacillati</taxon>
        <taxon>Chloroflexota</taxon>
        <taxon>Candidatus Thermofontia</taxon>
        <taxon>Phototrophicales</taxon>
        <taxon>Phototrophicaceae</taxon>
        <taxon>Phototrophicus</taxon>
    </lineage>
</organism>
<evidence type="ECO:0000313" key="1">
    <source>
        <dbReference type="EMBL" id="QPC84734.1"/>
    </source>
</evidence>
<dbReference type="GO" id="GO:0006508">
    <property type="term" value="P:proteolysis"/>
    <property type="evidence" value="ECO:0007669"/>
    <property type="project" value="InterPro"/>
</dbReference>
<proteinExistence type="predicted"/>
<sequence length="227" mass="24330">MSKISPNIWQQFNNTASEAVERVRDSVVQIHSQEGAMGAGTIWHSDGLIITSAHVVADGDYVRKALTVELANGDAYPAHILAFDPDADIAALTIQAKDLSAIQVGHSSKLRPGEYLLAMGHPWNIWNAVTGGIVIGTGMNLPEQAEGSDWVAIAMRMRPGHSGGPLFNMNGSIVGINTKIHGPEVSYAVPVDVVKRFLQERLGSVINAIPGAALYQEETHDALEAYL</sequence>
<dbReference type="Proteomes" id="UP000594468">
    <property type="component" value="Chromosome"/>
</dbReference>
<accession>A0A7S8IGK0</accession>
<dbReference type="PANTHER" id="PTHR22939:SF129">
    <property type="entry name" value="SERINE PROTEASE HTRA2, MITOCHONDRIAL"/>
    <property type="match status" value="1"/>
</dbReference>
<dbReference type="RefSeq" id="WP_195172797.1">
    <property type="nucleotide sequence ID" value="NZ_CP062983.1"/>
</dbReference>
<dbReference type="EMBL" id="CP062983">
    <property type="protein sequence ID" value="QPC84734.1"/>
    <property type="molecule type" value="Genomic_DNA"/>
</dbReference>
<name>A0A7S8IGK0_9CHLR</name>
<dbReference type="GO" id="GO:0004252">
    <property type="term" value="F:serine-type endopeptidase activity"/>
    <property type="evidence" value="ECO:0007669"/>
    <property type="project" value="InterPro"/>
</dbReference>
<reference evidence="1 2" key="1">
    <citation type="submission" date="2020-02" db="EMBL/GenBank/DDBJ databases">
        <authorList>
            <person name="Zheng R.K."/>
            <person name="Sun C.M."/>
        </authorList>
    </citation>
    <scope>NUCLEOTIDE SEQUENCE [LARGE SCALE GENOMIC DNA]</scope>
    <source>
        <strain evidence="2">rifampicinis</strain>
    </source>
</reference>
<gene>
    <name evidence="1" type="ORF">G4Y79_10250</name>
</gene>
<keyword evidence="2" id="KW-1185">Reference proteome</keyword>
<dbReference type="SUPFAM" id="SSF50494">
    <property type="entry name" value="Trypsin-like serine proteases"/>
    <property type="match status" value="1"/>
</dbReference>
<dbReference type="InterPro" id="IPR009003">
    <property type="entry name" value="Peptidase_S1_PA"/>
</dbReference>
<dbReference type="Gene3D" id="2.40.10.120">
    <property type="match status" value="1"/>
</dbReference>
<dbReference type="AlphaFoldDB" id="A0A7S8IGK0"/>
<evidence type="ECO:0000313" key="2">
    <source>
        <dbReference type="Proteomes" id="UP000594468"/>
    </source>
</evidence>
<dbReference type="Pfam" id="PF13365">
    <property type="entry name" value="Trypsin_2"/>
    <property type="match status" value="1"/>
</dbReference>
<dbReference type="KEGG" id="pmet:G4Y79_10250"/>
<dbReference type="PANTHER" id="PTHR22939">
    <property type="entry name" value="SERINE PROTEASE FAMILY S1C HTRA-RELATED"/>
    <property type="match status" value="1"/>
</dbReference>